<gene>
    <name evidence="1" type="ORF">DZC30_21575</name>
</gene>
<protein>
    <submittedName>
        <fullName evidence="1">Uncharacterized protein</fullName>
    </submittedName>
</protein>
<evidence type="ECO:0000313" key="2">
    <source>
        <dbReference type="Proteomes" id="UP000261948"/>
    </source>
</evidence>
<dbReference type="Proteomes" id="UP000261948">
    <property type="component" value="Unassembled WGS sequence"/>
</dbReference>
<keyword evidence="2" id="KW-1185">Reference proteome</keyword>
<accession>A0A373F6K9</accession>
<organism evidence="1 2">
    <name type="scientific">Comamonas testosteroni</name>
    <name type="common">Pseudomonas testosteroni</name>
    <dbReference type="NCBI Taxonomy" id="285"/>
    <lineage>
        <taxon>Bacteria</taxon>
        <taxon>Pseudomonadati</taxon>
        <taxon>Pseudomonadota</taxon>
        <taxon>Betaproteobacteria</taxon>
        <taxon>Burkholderiales</taxon>
        <taxon>Comamonadaceae</taxon>
        <taxon>Comamonas</taxon>
    </lineage>
</organism>
<evidence type="ECO:0000313" key="1">
    <source>
        <dbReference type="EMBL" id="RGE39597.1"/>
    </source>
</evidence>
<proteinExistence type="predicted"/>
<dbReference type="EMBL" id="QURR01000048">
    <property type="protein sequence ID" value="RGE39597.1"/>
    <property type="molecule type" value="Genomic_DNA"/>
</dbReference>
<reference evidence="1 2" key="1">
    <citation type="submission" date="2018-08" db="EMBL/GenBank/DDBJ databases">
        <title>Comamonas testosteroni strain SWCO2.</title>
        <authorList>
            <person name="Jiang N."/>
            <person name="Zhang X.Z."/>
        </authorList>
    </citation>
    <scope>NUCLEOTIDE SEQUENCE [LARGE SCALE GENOMIC DNA]</scope>
    <source>
        <strain evidence="1 2">SWCO2</strain>
    </source>
</reference>
<dbReference type="AlphaFoldDB" id="A0A373F6K9"/>
<comment type="caution">
    <text evidence="1">The sequence shown here is derived from an EMBL/GenBank/DDBJ whole genome shotgun (WGS) entry which is preliminary data.</text>
</comment>
<name>A0A373F6K9_COMTE</name>
<sequence length="525" mass="52970">MLGIGGLVLTACGGGGGDSPGNPSPPPANNASLKTTEYASGVGTAKATVVNSSDNGFALWVDPSSNKLSQASYSESGKKKYTIVYDTNQAVQRVINEADGSFLDVTVVNATRTDYNLYAANGQWQSGYSILQAADGTFSSAAIVSSPAISGQQIGVETTGGLTASMSLVPSGTAGLASPKKITASGNPLVLSANKLAQPVLAKRKLLDLLIGSAYAQTSVASGVKSGIFGAFLAAAGGIAVAGAATPAVALAGVALLGLGAYQIYTGLKGIQDGGLDVLDSASGAILADSFSNLGKGSDPLQSLKDKINSYLSSGASALPKVDNFKAMLANAVSNAQSTVQAINTAALTQITSKPPVGDTALEGLAVDNTGASYSISGLYQPSTDLVNFQSNVVNGNQIKGSVGLTSKTGTYQVTGSGATGSATVTVQTLGSCQTMQSSGGKGTFSKVYDLGADSGTFSLDYQMYSIPDGMVIRDSKGNEIFTTGGLVSGAKTQNVSYSNGRLIFVTLYAPNDGTAWDYRIGCPR</sequence>